<dbReference type="Proteomes" id="UP000787635">
    <property type="component" value="Unassembled WGS sequence"/>
</dbReference>
<dbReference type="RefSeq" id="WP_168033469.1">
    <property type="nucleotide sequence ID" value="NZ_JAAVNE010000034.1"/>
</dbReference>
<reference evidence="2 3" key="1">
    <citation type="submission" date="2020-03" db="EMBL/GenBank/DDBJ databases">
        <title>Roseomonas selenitidurans sp. nov. isolated from urban soil.</title>
        <authorList>
            <person name="Liu H."/>
        </authorList>
    </citation>
    <scope>NUCLEOTIDE SEQUENCE [LARGE SCALE GENOMIC DNA]</scope>
    <source>
        <strain evidence="2 3">BU-1</strain>
    </source>
</reference>
<evidence type="ECO:0000313" key="3">
    <source>
        <dbReference type="Proteomes" id="UP000787635"/>
    </source>
</evidence>
<accession>A0ABX1E6R7</accession>
<evidence type="ECO:0000313" key="2">
    <source>
        <dbReference type="EMBL" id="NKC32884.1"/>
    </source>
</evidence>
<comment type="caution">
    <text evidence="2">The sequence shown here is derived from an EMBL/GenBank/DDBJ whole genome shotgun (WGS) entry which is preliminary data.</text>
</comment>
<proteinExistence type="predicted"/>
<dbReference type="EMBL" id="JAAVNE010000034">
    <property type="protein sequence ID" value="NKC32884.1"/>
    <property type="molecule type" value="Genomic_DNA"/>
</dbReference>
<evidence type="ECO:0000256" key="1">
    <source>
        <dbReference type="SAM" id="MobiDB-lite"/>
    </source>
</evidence>
<keyword evidence="3" id="KW-1185">Reference proteome</keyword>
<protein>
    <submittedName>
        <fullName evidence="2">Uncharacterized protein</fullName>
    </submittedName>
</protein>
<organism evidence="2 3">
    <name type="scientific">Falsiroseomonas selenitidurans</name>
    <dbReference type="NCBI Taxonomy" id="2716335"/>
    <lineage>
        <taxon>Bacteria</taxon>
        <taxon>Pseudomonadati</taxon>
        <taxon>Pseudomonadota</taxon>
        <taxon>Alphaproteobacteria</taxon>
        <taxon>Acetobacterales</taxon>
        <taxon>Roseomonadaceae</taxon>
        <taxon>Falsiroseomonas</taxon>
    </lineage>
</organism>
<feature type="region of interest" description="Disordered" evidence="1">
    <location>
        <begin position="65"/>
        <end position="101"/>
    </location>
</feature>
<name>A0ABX1E6R7_9PROT</name>
<gene>
    <name evidence="2" type="ORF">HEQ75_18615</name>
</gene>
<sequence>MTGAPVPQPVATSLMLPADCADIYRGLLDLAALARRRGPETDLFVFGLAELMDRLMTCLEAEAPPGFPRGGESGGALRTGHGVTLPPPLPTAPRHRHPRAG</sequence>